<accession>A0A5Q3Q6E6</accession>
<dbReference type="Proteomes" id="UP000371041">
    <property type="component" value="Chromosome"/>
</dbReference>
<feature type="compositionally biased region" description="Low complexity" evidence="1">
    <location>
        <begin position="332"/>
        <end position="345"/>
    </location>
</feature>
<keyword evidence="3" id="KW-1185">Reference proteome</keyword>
<evidence type="ECO:0000256" key="1">
    <source>
        <dbReference type="SAM" id="MobiDB-lite"/>
    </source>
</evidence>
<evidence type="ECO:0000313" key="3">
    <source>
        <dbReference type="Proteomes" id="UP000371041"/>
    </source>
</evidence>
<protein>
    <recommendedName>
        <fullName evidence="4">PPE domain-containing protein</fullName>
    </recommendedName>
</protein>
<feature type="compositionally biased region" description="Basic and acidic residues" evidence="1">
    <location>
        <begin position="297"/>
        <end position="317"/>
    </location>
</feature>
<feature type="region of interest" description="Disordered" evidence="1">
    <location>
        <begin position="208"/>
        <end position="345"/>
    </location>
</feature>
<reference evidence="3" key="1">
    <citation type="submission" date="2019-11" db="EMBL/GenBank/DDBJ databases">
        <title>The complete genome sequence of Saccharopolyspora sp. E2A.</title>
        <authorList>
            <person name="Zhang G."/>
        </authorList>
    </citation>
    <scope>NUCLEOTIDE SEQUENCE [LARGE SCALE GENOMIC DNA]</scope>
    <source>
        <strain evidence="3">E2A</strain>
    </source>
</reference>
<evidence type="ECO:0000313" key="2">
    <source>
        <dbReference type="EMBL" id="QGK68744.1"/>
    </source>
</evidence>
<dbReference type="RefSeq" id="WP_154075347.1">
    <property type="nucleotide sequence ID" value="NZ_CP045929.1"/>
</dbReference>
<proteinExistence type="predicted"/>
<dbReference type="EMBL" id="CP045929">
    <property type="protein sequence ID" value="QGK68744.1"/>
    <property type="molecule type" value="Genomic_DNA"/>
</dbReference>
<sequence>MGWGADLVGGIVDTVRERDGGRVGVARDLPSDTDESFDSAVEAVSAELPDVPRPEGINGADIFSWFHHGAGTGSADAAVAGWDELARYQQDVARAAYSALAELDPARQDARRESAHAGTDFLARTADRASETATRCVAVVQARSEDFDRANKHVVPVPAEPPRLTLSSPVHPLDAGGQAHRSHEFQAQQRANRAVLVEYARRTAANTPEVPFFSEPDPADHDWSGGSASAYGTGEPSSVSTAETSMLGTSYASETLQRSHPDVPGEPVPPRVVATPPGWRDSPPWAEASVSRFGGHQRAEETRHDQPEYLVDADPHEVFGSTEPVGPAALGAPSDEPAAPDPETT</sequence>
<organism evidence="2 3">
    <name type="scientific">Allosaccharopolyspora coralli</name>
    <dbReference type="NCBI Taxonomy" id="2665642"/>
    <lineage>
        <taxon>Bacteria</taxon>
        <taxon>Bacillati</taxon>
        <taxon>Actinomycetota</taxon>
        <taxon>Actinomycetes</taxon>
        <taxon>Pseudonocardiales</taxon>
        <taxon>Pseudonocardiaceae</taxon>
        <taxon>Allosaccharopolyspora</taxon>
    </lineage>
</organism>
<evidence type="ECO:0008006" key="4">
    <source>
        <dbReference type="Google" id="ProtNLM"/>
    </source>
</evidence>
<gene>
    <name evidence="2" type="ORF">GIY23_03520</name>
</gene>
<dbReference type="KEGG" id="sace:GIY23_03520"/>
<feature type="compositionally biased region" description="Polar residues" evidence="1">
    <location>
        <begin position="235"/>
        <end position="256"/>
    </location>
</feature>
<dbReference type="AlphaFoldDB" id="A0A5Q3Q6E6"/>
<name>A0A5Q3Q6E6_9PSEU</name>